<keyword evidence="2" id="KW-1185">Reference proteome</keyword>
<comment type="caution">
    <text evidence="1">The sequence shown here is derived from an EMBL/GenBank/DDBJ whole genome shotgun (WGS) entry which is preliminary data.</text>
</comment>
<evidence type="ECO:0000313" key="2">
    <source>
        <dbReference type="Proteomes" id="UP000784294"/>
    </source>
</evidence>
<reference evidence="1" key="1">
    <citation type="submission" date="2018-11" db="EMBL/GenBank/DDBJ databases">
        <authorList>
            <consortium name="Pathogen Informatics"/>
        </authorList>
    </citation>
    <scope>NUCLEOTIDE SEQUENCE</scope>
</reference>
<dbReference type="EMBL" id="CAAALY010058083">
    <property type="protein sequence ID" value="VEL22725.1"/>
    <property type="molecule type" value="Genomic_DNA"/>
</dbReference>
<protein>
    <submittedName>
        <fullName evidence="1">Uncharacterized protein</fullName>
    </submittedName>
</protein>
<sequence>MQRWWRRCLRRLSSTNINIAFSTSHIRPSSDDPFEMCTPVAISPKSLQALPANNSITPLTRFFGAKFEKSNIDLQFATSELTTSKQDKLNAFSNIDGQKMRLSSKENLPTFGVGRIKDNERVSSSGFSQNQYPYQYHPEQSTRLFQEDFDKKCFDHHTHTQLLVTAVSPLASIDFLPADEHENKTPIVATVSQEIAPVHLALRRSHFVSRRWIPNLGQHKSIPIQHSSENRLDAKKSSSVNLLFPYLRRPAGEIIALPLRGLNDSGHLI</sequence>
<accession>A0A3S5AQR2</accession>
<dbReference type="AlphaFoldDB" id="A0A3S5AQR2"/>
<name>A0A3S5AQR2_9PLAT</name>
<evidence type="ECO:0000313" key="1">
    <source>
        <dbReference type="EMBL" id="VEL22725.1"/>
    </source>
</evidence>
<proteinExistence type="predicted"/>
<gene>
    <name evidence="1" type="ORF">PXEA_LOCUS16165</name>
</gene>
<organism evidence="1 2">
    <name type="scientific">Protopolystoma xenopodis</name>
    <dbReference type="NCBI Taxonomy" id="117903"/>
    <lineage>
        <taxon>Eukaryota</taxon>
        <taxon>Metazoa</taxon>
        <taxon>Spiralia</taxon>
        <taxon>Lophotrochozoa</taxon>
        <taxon>Platyhelminthes</taxon>
        <taxon>Monogenea</taxon>
        <taxon>Polyopisthocotylea</taxon>
        <taxon>Polystomatidea</taxon>
        <taxon>Polystomatidae</taxon>
        <taxon>Protopolystoma</taxon>
    </lineage>
</organism>
<dbReference type="Proteomes" id="UP000784294">
    <property type="component" value="Unassembled WGS sequence"/>
</dbReference>